<keyword evidence="1 2" id="KW-1015">Disulfide bond</keyword>
<dbReference type="InterPro" id="IPR000859">
    <property type="entry name" value="CUB_dom"/>
</dbReference>
<evidence type="ECO:0000259" key="4">
    <source>
        <dbReference type="PROSITE" id="PS01180"/>
    </source>
</evidence>
<feature type="transmembrane region" description="Helical" evidence="3">
    <location>
        <begin position="356"/>
        <end position="381"/>
    </location>
</feature>
<sequence>MAISGQKEQRFYQLFLQLLSRWQIACTRLFPKISLISCSKNIFYLPNISLATASSRSTDCHEEYSASKVKGIFKSPGFPNKYPENTKCSYFFQANKGGRIKINFDLFDLEEINDVNESGSKSLMQKFCGSDTPAEFVSLQQKMEIVFVSDSTKNLNGFIGHYEFLSDNWHPFGPSTIGCGPGYLTGHSGVITSPQYPNSFPKNSHCYWIIKVKETEKILIHVLDLDLSSSSRDRHFVFTVRCTDTFLQFFNGFAIPGMLRDEQYCGNLNTLDQTTEFISTNSRVVIRFETGLNDYGRHHGFKLVWTAVKLVSTTEPCDGFLCTGSQECPDINPDCKIPLLHFCIDKQLRCNGLSRFIWIIIYASIPAVCLIFIVIITIYCFRCHKRKKLHVAKTEIQRKQQTHWISPHIRSLENSPNTARSTTATAAVHTTSFITNKNEDSDTEENKKIKVKNKEDIINKDSVQNLLGNDIQQSKQSPGGAENHKGGTIRVHFDLPESQNYKSHQKRSSYHLMQELNLEEASNVVIFIYVIPLLILHGKWCENDKFWVLFLWKHTKS</sequence>
<dbReference type="Pfam" id="PF00431">
    <property type="entry name" value="CUB"/>
    <property type="match status" value="2"/>
</dbReference>
<keyword evidence="3" id="KW-1133">Transmembrane helix</keyword>
<evidence type="ECO:0000256" key="1">
    <source>
        <dbReference type="ARBA" id="ARBA00023157"/>
    </source>
</evidence>
<organism evidence="5 6">
    <name type="scientific">Tegillarca granosa</name>
    <name type="common">Malaysian cockle</name>
    <name type="synonym">Anadara granosa</name>
    <dbReference type="NCBI Taxonomy" id="220873"/>
    <lineage>
        <taxon>Eukaryota</taxon>
        <taxon>Metazoa</taxon>
        <taxon>Spiralia</taxon>
        <taxon>Lophotrochozoa</taxon>
        <taxon>Mollusca</taxon>
        <taxon>Bivalvia</taxon>
        <taxon>Autobranchia</taxon>
        <taxon>Pteriomorphia</taxon>
        <taxon>Arcoida</taxon>
        <taxon>Arcoidea</taxon>
        <taxon>Arcidae</taxon>
        <taxon>Tegillarca</taxon>
    </lineage>
</organism>
<dbReference type="PROSITE" id="PS01180">
    <property type="entry name" value="CUB"/>
    <property type="match status" value="2"/>
</dbReference>
<evidence type="ECO:0000256" key="2">
    <source>
        <dbReference type="PROSITE-ProRule" id="PRU00059"/>
    </source>
</evidence>
<dbReference type="PANTHER" id="PTHR24255:SF31">
    <property type="entry name" value="CUBILIN-LIKE PROTEIN"/>
    <property type="match status" value="1"/>
</dbReference>
<feature type="domain" description="CUB" evidence="4">
    <location>
        <begin position="60"/>
        <end position="165"/>
    </location>
</feature>
<evidence type="ECO:0000313" key="6">
    <source>
        <dbReference type="Proteomes" id="UP001217089"/>
    </source>
</evidence>
<name>A0ABQ9FGJ6_TEGGR</name>
<dbReference type="CDD" id="cd00041">
    <property type="entry name" value="CUB"/>
    <property type="match status" value="2"/>
</dbReference>
<feature type="disulfide bond" evidence="2">
    <location>
        <begin position="179"/>
        <end position="206"/>
    </location>
</feature>
<evidence type="ECO:0000256" key="3">
    <source>
        <dbReference type="SAM" id="Phobius"/>
    </source>
</evidence>
<gene>
    <name evidence="5" type="ORF">KUTeg_006953</name>
</gene>
<proteinExistence type="predicted"/>
<dbReference type="Gene3D" id="2.60.120.290">
    <property type="entry name" value="Spermadhesin, CUB domain"/>
    <property type="match status" value="2"/>
</dbReference>
<dbReference type="InterPro" id="IPR035914">
    <property type="entry name" value="Sperma_CUB_dom_sf"/>
</dbReference>
<comment type="caution">
    <text evidence="5">The sequence shown here is derived from an EMBL/GenBank/DDBJ whole genome shotgun (WGS) entry which is preliminary data.</text>
</comment>
<comment type="caution">
    <text evidence="2">Lacks conserved residue(s) required for the propagation of feature annotation.</text>
</comment>
<dbReference type="EMBL" id="JARBDR010000337">
    <property type="protein sequence ID" value="KAJ8314803.1"/>
    <property type="molecule type" value="Genomic_DNA"/>
</dbReference>
<keyword evidence="3" id="KW-0472">Membrane</keyword>
<dbReference type="Proteomes" id="UP001217089">
    <property type="component" value="Unassembled WGS sequence"/>
</dbReference>
<accession>A0ABQ9FGJ6</accession>
<keyword evidence="6" id="KW-1185">Reference proteome</keyword>
<protein>
    <recommendedName>
        <fullName evidence="4">CUB domain-containing protein</fullName>
    </recommendedName>
</protein>
<reference evidence="5 6" key="1">
    <citation type="submission" date="2022-12" db="EMBL/GenBank/DDBJ databases">
        <title>Chromosome-level genome of Tegillarca granosa.</title>
        <authorList>
            <person name="Kim J."/>
        </authorList>
    </citation>
    <scope>NUCLEOTIDE SEQUENCE [LARGE SCALE GENOMIC DNA]</scope>
    <source>
        <strain evidence="5">Teg-2019</strain>
        <tissue evidence="5">Adductor muscle</tissue>
    </source>
</reference>
<evidence type="ECO:0000313" key="5">
    <source>
        <dbReference type="EMBL" id="KAJ8314803.1"/>
    </source>
</evidence>
<dbReference type="PANTHER" id="PTHR24255">
    <property type="entry name" value="COMPLEMENT COMPONENT 1, S SUBCOMPONENT-RELATED"/>
    <property type="match status" value="1"/>
</dbReference>
<dbReference type="SMART" id="SM00042">
    <property type="entry name" value="CUB"/>
    <property type="match status" value="2"/>
</dbReference>
<dbReference type="SUPFAM" id="SSF49854">
    <property type="entry name" value="Spermadhesin, CUB domain"/>
    <property type="match status" value="2"/>
</dbReference>
<keyword evidence="3" id="KW-0812">Transmembrane</keyword>
<feature type="domain" description="CUB" evidence="4">
    <location>
        <begin position="179"/>
        <end position="308"/>
    </location>
</feature>